<dbReference type="Gene3D" id="3.30.750.140">
    <property type="match status" value="1"/>
</dbReference>
<dbReference type="PANTHER" id="PTHR37533">
    <property type="entry name" value="FLAGELLAR HOOK-LENGTH CONTROL PROTEIN"/>
    <property type="match status" value="1"/>
</dbReference>
<dbReference type="Proteomes" id="UP000008332">
    <property type="component" value="Chromosome"/>
</dbReference>
<dbReference type="AlphaFoldDB" id="Q221J7"/>
<keyword evidence="3" id="KW-0969">Cilium</keyword>
<dbReference type="PANTHER" id="PTHR37533:SF2">
    <property type="entry name" value="FLAGELLAR HOOK-LENGTH CONTROL PROTEIN"/>
    <property type="match status" value="1"/>
</dbReference>
<dbReference type="HOGENOM" id="CLU_699952_0_0_4"/>
<dbReference type="CDD" id="cd17470">
    <property type="entry name" value="T3SS_Flik_C"/>
    <property type="match status" value="1"/>
</dbReference>
<keyword evidence="3" id="KW-0966">Cell projection</keyword>
<dbReference type="eggNOG" id="COG3144">
    <property type="taxonomic scope" value="Bacteria"/>
</dbReference>
<accession>Q221J7</accession>
<dbReference type="RefSeq" id="WP_011462879.1">
    <property type="nucleotide sequence ID" value="NC_007908.1"/>
</dbReference>
<gene>
    <name evidence="3" type="ordered locus">Rfer_0555</name>
</gene>
<feature type="domain" description="Flagellar hook-length control protein-like C-terminal" evidence="2">
    <location>
        <begin position="268"/>
        <end position="348"/>
    </location>
</feature>
<keyword evidence="4" id="KW-1185">Reference proteome</keyword>
<evidence type="ECO:0000256" key="1">
    <source>
        <dbReference type="SAM" id="MobiDB-lite"/>
    </source>
</evidence>
<feature type="region of interest" description="Disordered" evidence="1">
    <location>
        <begin position="1"/>
        <end position="39"/>
    </location>
</feature>
<proteinExistence type="predicted"/>
<keyword evidence="3" id="KW-0282">Flagellum</keyword>
<dbReference type="InterPro" id="IPR052563">
    <property type="entry name" value="FliK"/>
</dbReference>
<dbReference type="KEGG" id="rfr:Rfer_0555"/>
<organism evidence="3 4">
    <name type="scientific">Albidiferax ferrireducens (strain ATCC BAA-621 / DSM 15236 / T118)</name>
    <name type="common">Rhodoferax ferrireducens</name>
    <dbReference type="NCBI Taxonomy" id="338969"/>
    <lineage>
        <taxon>Bacteria</taxon>
        <taxon>Pseudomonadati</taxon>
        <taxon>Pseudomonadota</taxon>
        <taxon>Betaproteobacteria</taxon>
        <taxon>Burkholderiales</taxon>
        <taxon>Comamonadaceae</taxon>
        <taxon>Rhodoferax</taxon>
    </lineage>
</organism>
<sequence length="394" mass="39243">MSVESSSTASSPKILGAVESSSAKDKGKVKSGEKPDDVPGGFLALITALDSDTDVSAEVSVATTAPDADPALLLAQAGATGAVRAVGAGGATGTVGVGAVGAKAGVANEPLAQTTLPTSGRASSAASLLNLEPGNPKQAVDAMLEQAAQTSPAWSTKGKGAGFQSAVSATVADARAVQQAGRADSAASEPALSGTLLSGEGALLSSEIGDALLKPVQRSANKFSGLSANAGMEGAWGHQALLAGNRVNTSVALASPSMQSLGPAVADTVSYWVTQGVQNAELKLDGLGGESVEVKISLKGDQAHIGFRTDQPEIRQMLEGALAHLRDALKSEGLVLSGVSVGASGQDGSGAQEQRNPPGIRQAGQANLITTEQLPTPGQQRVNLTVGRALDLFV</sequence>
<feature type="compositionally biased region" description="Polar residues" evidence="1">
    <location>
        <begin position="1"/>
        <end position="11"/>
    </location>
</feature>
<dbReference type="OrthoDB" id="9157214at2"/>
<dbReference type="Pfam" id="PF02120">
    <property type="entry name" value="Flg_hook"/>
    <property type="match status" value="1"/>
</dbReference>
<evidence type="ECO:0000259" key="2">
    <source>
        <dbReference type="Pfam" id="PF02120"/>
    </source>
</evidence>
<dbReference type="STRING" id="338969.Rfer_0555"/>
<protein>
    <submittedName>
        <fullName evidence="3">Flagellar hook-length control protein</fullName>
    </submittedName>
</protein>
<evidence type="ECO:0000313" key="4">
    <source>
        <dbReference type="Proteomes" id="UP000008332"/>
    </source>
</evidence>
<evidence type="ECO:0000313" key="3">
    <source>
        <dbReference type="EMBL" id="ABD68306.1"/>
    </source>
</evidence>
<feature type="compositionally biased region" description="Basic and acidic residues" evidence="1">
    <location>
        <begin position="22"/>
        <end position="37"/>
    </location>
</feature>
<dbReference type="InterPro" id="IPR021136">
    <property type="entry name" value="Flagellar_hook_control-like_C"/>
</dbReference>
<reference evidence="4" key="1">
    <citation type="submission" date="2006-02" db="EMBL/GenBank/DDBJ databases">
        <title>Complete sequence of chromosome of Rhodoferax ferrireducens DSM 15236.</title>
        <authorList>
            <person name="Copeland A."/>
            <person name="Lucas S."/>
            <person name="Lapidus A."/>
            <person name="Barry K."/>
            <person name="Detter J.C."/>
            <person name="Glavina del Rio T."/>
            <person name="Hammon N."/>
            <person name="Israni S."/>
            <person name="Pitluck S."/>
            <person name="Brettin T."/>
            <person name="Bruce D."/>
            <person name="Han C."/>
            <person name="Tapia R."/>
            <person name="Gilna P."/>
            <person name="Kiss H."/>
            <person name="Schmutz J."/>
            <person name="Larimer F."/>
            <person name="Land M."/>
            <person name="Kyrpides N."/>
            <person name="Ivanova N."/>
            <person name="Richardson P."/>
        </authorList>
    </citation>
    <scope>NUCLEOTIDE SEQUENCE [LARGE SCALE GENOMIC DNA]</scope>
    <source>
        <strain evidence="4">ATCC BAA-621 / DSM 15236 / T118</strain>
    </source>
</reference>
<name>Q221J7_ALBFT</name>
<dbReference type="EMBL" id="CP000267">
    <property type="protein sequence ID" value="ABD68306.1"/>
    <property type="molecule type" value="Genomic_DNA"/>
</dbReference>
<dbReference type="InterPro" id="IPR038610">
    <property type="entry name" value="FliK-like_C_sf"/>
</dbReference>